<dbReference type="Proteomes" id="UP001642464">
    <property type="component" value="Unassembled WGS sequence"/>
</dbReference>
<dbReference type="PRINTS" id="PR00315">
    <property type="entry name" value="ELONGATNFCT"/>
</dbReference>
<proteinExistence type="predicted"/>
<protein>
    <submittedName>
        <fullName evidence="3">50S ribosomal subunit assembly factor BipA (GTP-binding protein BipA)</fullName>
    </submittedName>
</protein>
<evidence type="ECO:0000313" key="3">
    <source>
        <dbReference type="EMBL" id="CAK9079411.1"/>
    </source>
</evidence>
<evidence type="ECO:0000313" key="4">
    <source>
        <dbReference type="Proteomes" id="UP001642464"/>
    </source>
</evidence>
<gene>
    <name evidence="3" type="ORF">SCF082_LOCUS37886</name>
</gene>
<dbReference type="InterPro" id="IPR011990">
    <property type="entry name" value="TPR-like_helical_dom_sf"/>
</dbReference>
<dbReference type="InterPro" id="IPR031157">
    <property type="entry name" value="G_TR_CS"/>
</dbReference>
<dbReference type="InterPro" id="IPR002885">
    <property type="entry name" value="PPR_rpt"/>
</dbReference>
<dbReference type="InterPro" id="IPR005225">
    <property type="entry name" value="Small_GTP-bd"/>
</dbReference>
<dbReference type="PROSITE" id="PS51722">
    <property type="entry name" value="G_TR_2"/>
    <property type="match status" value="1"/>
</dbReference>
<organism evidence="3 4">
    <name type="scientific">Durusdinium trenchii</name>
    <dbReference type="NCBI Taxonomy" id="1381693"/>
    <lineage>
        <taxon>Eukaryota</taxon>
        <taxon>Sar</taxon>
        <taxon>Alveolata</taxon>
        <taxon>Dinophyceae</taxon>
        <taxon>Suessiales</taxon>
        <taxon>Symbiodiniaceae</taxon>
        <taxon>Durusdinium</taxon>
    </lineage>
</organism>
<keyword evidence="4" id="KW-1185">Reference proteome</keyword>
<dbReference type="PROSITE" id="PS00301">
    <property type="entry name" value="G_TR_1"/>
    <property type="match status" value="1"/>
</dbReference>
<dbReference type="NCBIfam" id="TIGR00756">
    <property type="entry name" value="PPR"/>
    <property type="match status" value="1"/>
</dbReference>
<dbReference type="SUPFAM" id="SSF52540">
    <property type="entry name" value="P-loop containing nucleoside triphosphate hydrolases"/>
    <property type="match status" value="1"/>
</dbReference>
<reference evidence="3 4" key="1">
    <citation type="submission" date="2024-02" db="EMBL/GenBank/DDBJ databases">
        <authorList>
            <person name="Chen Y."/>
            <person name="Shah S."/>
            <person name="Dougan E. K."/>
            <person name="Thang M."/>
            <person name="Chan C."/>
        </authorList>
    </citation>
    <scope>NUCLEOTIDE SEQUENCE [LARGE SCALE GENOMIC DNA]</scope>
</reference>
<dbReference type="NCBIfam" id="TIGR00231">
    <property type="entry name" value="small_GTP"/>
    <property type="match status" value="1"/>
</dbReference>
<comment type="caution">
    <text evidence="3">The sequence shown here is derived from an EMBL/GenBank/DDBJ whole genome shotgun (WGS) entry which is preliminary data.</text>
</comment>
<evidence type="ECO:0000259" key="2">
    <source>
        <dbReference type="PROSITE" id="PS51722"/>
    </source>
</evidence>
<dbReference type="EMBL" id="CAXAMM010038607">
    <property type="protein sequence ID" value="CAK9079411.1"/>
    <property type="molecule type" value="Genomic_DNA"/>
</dbReference>
<dbReference type="InterPro" id="IPR027417">
    <property type="entry name" value="P-loop_NTPase"/>
</dbReference>
<accession>A0ABP0PUH3</accession>
<dbReference type="PANTHER" id="PTHR42908:SF8">
    <property type="entry name" value="TR-TYPE G DOMAIN-CONTAINING PROTEIN"/>
    <property type="match status" value="1"/>
</dbReference>
<feature type="domain" description="Tr-type G" evidence="2">
    <location>
        <begin position="501"/>
        <end position="621"/>
    </location>
</feature>
<dbReference type="PROSITE" id="PS51375">
    <property type="entry name" value="PPR"/>
    <property type="match status" value="1"/>
</dbReference>
<feature type="repeat" description="PPR" evidence="1">
    <location>
        <begin position="312"/>
        <end position="346"/>
    </location>
</feature>
<name>A0ABP0PUH3_9DINO</name>
<dbReference type="Gene3D" id="3.40.50.300">
    <property type="entry name" value="P-loop containing nucleotide triphosphate hydrolases"/>
    <property type="match status" value="1"/>
</dbReference>
<evidence type="ECO:0000256" key="1">
    <source>
        <dbReference type="PROSITE-ProRule" id="PRU00708"/>
    </source>
</evidence>
<dbReference type="PANTHER" id="PTHR42908">
    <property type="entry name" value="TRANSLATION ELONGATION FACTOR-RELATED"/>
    <property type="match status" value="1"/>
</dbReference>
<dbReference type="Pfam" id="PF13041">
    <property type="entry name" value="PPR_2"/>
    <property type="match status" value="1"/>
</dbReference>
<dbReference type="InterPro" id="IPR000795">
    <property type="entry name" value="T_Tr_GTP-bd_dom"/>
</dbReference>
<sequence length="621" mass="67319">MAQTRPCQCADVKRATGLLASWGKALRWKDVLAGLKELVKTPSNLEPNVVTFGVAIAACVRASAWASALQESLVLRQEGLEPSLISASSVISASEKSNWCHALHSLIDLQASDLEPNAVGFGAVASACEASAGAWRVAAEATLQLRRAGIEASVVLLNAVSSACEKACAQDEALTRPWPLALALLSLASSWWLEPDTVAYSTAISTCEKAVWEQALEVLWAMRCSSVRMNTYAFNAAISACASGYHWEGAFCLWDEMQAMHGLKPDLITYSALISACAEGLKWRHTLALLSELSWSAGSKEEAAQPKKIQPDLILCNTVISACEKGHQWEKALCVLAALLLRGPRPDAISYSAAMSACCAASAWQWALWLQKESDTGHFGSLPATSVLVSALCAQRNWQVALSSLVSPCSDASHGMDAGAWASVAAAAVGRARLQIMEEARVLLLDQLKGKSPLVRIGVEKEPPLRSWQAGERPRSGELGELCELEVEQILQQLWRETPLEKLRNVAIIAHVDHGKTTLVDQLMKQSGMGLKVTERMMDSKDLEQERGITILSKATRISWNGYVFNIVDTPGHADFGGEVERVLSMVDGVVLLVDIVEGPKTQTKFVLQKALKHEKMSPWW</sequence>
<dbReference type="Pfam" id="PF00009">
    <property type="entry name" value="GTP_EFTU"/>
    <property type="match status" value="1"/>
</dbReference>
<dbReference type="Gene3D" id="1.25.40.10">
    <property type="entry name" value="Tetratricopeptide repeat domain"/>
    <property type="match status" value="3"/>
</dbReference>